<dbReference type="GO" id="GO:0005634">
    <property type="term" value="C:nucleus"/>
    <property type="evidence" value="ECO:0007669"/>
    <property type="project" value="TreeGrafter"/>
</dbReference>
<dbReference type="GO" id="GO:0010971">
    <property type="term" value="P:positive regulation of G2/M transition of mitotic cell cycle"/>
    <property type="evidence" value="ECO:0007669"/>
    <property type="project" value="TreeGrafter"/>
</dbReference>
<feature type="compositionally biased region" description="Basic residues" evidence="9">
    <location>
        <begin position="552"/>
        <end position="565"/>
    </location>
</feature>
<reference evidence="13" key="1">
    <citation type="submission" date="2016-11" db="UniProtKB">
        <authorList>
            <consortium name="WormBaseParasite"/>
        </authorList>
    </citation>
    <scope>IDENTIFICATION</scope>
</reference>
<dbReference type="PROSITE" id="PS50206">
    <property type="entry name" value="RHODANESE_3"/>
    <property type="match status" value="1"/>
</dbReference>
<dbReference type="Proteomes" id="UP000095287">
    <property type="component" value="Unplaced"/>
</dbReference>
<keyword evidence="10" id="KW-0732">Signal</keyword>
<keyword evidence="12" id="KW-1185">Reference proteome</keyword>
<accession>A0A1I8AVF4</accession>
<dbReference type="CDD" id="cd01530">
    <property type="entry name" value="Cdc25"/>
    <property type="match status" value="1"/>
</dbReference>
<dbReference type="InterPro" id="IPR036873">
    <property type="entry name" value="Rhodanese-like_dom_sf"/>
</dbReference>
<dbReference type="GO" id="GO:0051301">
    <property type="term" value="P:cell division"/>
    <property type="evidence" value="ECO:0007669"/>
    <property type="project" value="UniProtKB-UniRule"/>
</dbReference>
<comment type="catalytic activity">
    <reaction evidence="7 8">
        <text>O-phospho-L-tyrosyl-[protein] + H2O = L-tyrosyl-[protein] + phosphate</text>
        <dbReference type="Rhea" id="RHEA:10684"/>
        <dbReference type="Rhea" id="RHEA-COMP:10136"/>
        <dbReference type="Rhea" id="RHEA-COMP:20101"/>
        <dbReference type="ChEBI" id="CHEBI:15377"/>
        <dbReference type="ChEBI" id="CHEBI:43474"/>
        <dbReference type="ChEBI" id="CHEBI:46858"/>
        <dbReference type="ChEBI" id="CHEBI:61978"/>
        <dbReference type="EC" id="3.1.3.48"/>
    </reaction>
</comment>
<feature type="compositionally biased region" description="Basic and acidic residues" evidence="9">
    <location>
        <begin position="574"/>
        <end position="589"/>
    </location>
</feature>
<dbReference type="InterPro" id="IPR001763">
    <property type="entry name" value="Rhodanese-like_dom"/>
</dbReference>
<feature type="region of interest" description="Disordered" evidence="9">
    <location>
        <begin position="544"/>
        <end position="604"/>
    </location>
</feature>
<dbReference type="Pfam" id="PF00581">
    <property type="entry name" value="Rhodanese"/>
    <property type="match status" value="1"/>
</dbReference>
<comment type="similarity">
    <text evidence="1 8">Belongs to the MPI phosphatase family.</text>
</comment>
<name>A0A1I8AVF4_9BILA</name>
<sequence>MPLQMIWILCFYLPSCKIPSHSLPTVPQPITQEDHGQPAPEPTKTANLIAVTSQSSAHQFVTLITLFLRPNCGAVADSRADLNLRGLDPGGQLVNAAFQWTQFPGGRRRFFPPYCAPTHPKIRGSGICAGLVRLALFERSWALFLLVQSLPDAVQYPIRALSIIEELVVGKPRALCLSAMFMRSVARGLCNHPGLWVPFVRLALDRRRSTRKPRLLRPDPLPMDEEYSCFDFQRSFRRERSMTAPEENTENGMPAAFYRTASEDENTNDSGVSMGYDGKQPTSFKQAFDFDSDSELTPKVAKGSPRRGLREITNRRGNTEINADSPISSRTASQRKRQARESSLSFAQSMASLHGPDEDMDTEVFMHRTRSTSILEVRERKVPRKAPPTVEYSLETVENPQKEHEAFKSISGEYLARLMTSLGEEFSEKYIVIDCRFPYEYEGGHVKGAINIHDTMELEQYFYTTDMHMKAPLHNKIPIFYCEYSQKRGPTMAKELRRLDRNINAHHYPTLDFKEIYLLDRGYKRLYEVDKIYDICEPPSYTSMEDPDHVASLRKHKSKLSRSKSSRSFQRQPTLRDRMPAMKPLRFEEVLDSPTHQMSDLHISSKSPFRTLSFSRSESSMHSPTSPL</sequence>
<keyword evidence="2 8" id="KW-0132">Cell division</keyword>
<evidence type="ECO:0000256" key="1">
    <source>
        <dbReference type="ARBA" id="ARBA00011065"/>
    </source>
</evidence>
<keyword evidence="4 8" id="KW-0378">Hydrolase</keyword>
<evidence type="ECO:0000256" key="8">
    <source>
        <dbReference type="RuleBase" id="RU368028"/>
    </source>
</evidence>
<evidence type="ECO:0000313" key="13">
    <source>
        <dbReference type="WBParaSite" id="L893_g9600.t1"/>
    </source>
</evidence>
<keyword evidence="6 8" id="KW-0131">Cell cycle</keyword>
<dbReference type="Gene3D" id="3.40.250.10">
    <property type="entry name" value="Rhodanese-like domain"/>
    <property type="match status" value="1"/>
</dbReference>
<evidence type="ECO:0000256" key="6">
    <source>
        <dbReference type="ARBA" id="ARBA00023306"/>
    </source>
</evidence>
<dbReference type="AlphaFoldDB" id="A0A1I8AVF4"/>
<feature type="domain" description="Rhodanese" evidence="11">
    <location>
        <begin position="426"/>
        <end position="531"/>
    </location>
</feature>
<feature type="region of interest" description="Disordered" evidence="9">
    <location>
        <begin position="295"/>
        <end position="358"/>
    </location>
</feature>
<dbReference type="SMART" id="SM00450">
    <property type="entry name" value="RHOD"/>
    <property type="match status" value="1"/>
</dbReference>
<organism evidence="12 13">
    <name type="scientific">Steinernema glaseri</name>
    <dbReference type="NCBI Taxonomy" id="37863"/>
    <lineage>
        <taxon>Eukaryota</taxon>
        <taxon>Metazoa</taxon>
        <taxon>Ecdysozoa</taxon>
        <taxon>Nematoda</taxon>
        <taxon>Chromadorea</taxon>
        <taxon>Rhabditida</taxon>
        <taxon>Tylenchina</taxon>
        <taxon>Panagrolaimomorpha</taxon>
        <taxon>Strongyloidoidea</taxon>
        <taxon>Steinernematidae</taxon>
        <taxon>Steinernema</taxon>
    </lineage>
</organism>
<evidence type="ECO:0000313" key="12">
    <source>
        <dbReference type="Proteomes" id="UP000095287"/>
    </source>
</evidence>
<dbReference type="EC" id="3.1.3.48" evidence="8"/>
<dbReference type="PANTHER" id="PTHR10828:SF76">
    <property type="entry name" value="M-PHASE INDUCER PHOSPHATASE"/>
    <property type="match status" value="1"/>
</dbReference>
<evidence type="ECO:0000256" key="5">
    <source>
        <dbReference type="ARBA" id="ARBA00022912"/>
    </source>
</evidence>
<dbReference type="GO" id="GO:0110032">
    <property type="term" value="P:positive regulation of G2/MI transition of meiotic cell cycle"/>
    <property type="evidence" value="ECO:0007669"/>
    <property type="project" value="TreeGrafter"/>
</dbReference>
<feature type="compositionally biased region" description="Polar residues" evidence="9">
    <location>
        <begin position="594"/>
        <end position="604"/>
    </location>
</feature>
<feature type="signal peptide" evidence="10">
    <location>
        <begin position="1"/>
        <end position="22"/>
    </location>
</feature>
<dbReference type="GO" id="GO:0004725">
    <property type="term" value="F:protein tyrosine phosphatase activity"/>
    <property type="evidence" value="ECO:0007669"/>
    <property type="project" value="UniProtKB-UniRule"/>
</dbReference>
<evidence type="ECO:0000256" key="2">
    <source>
        <dbReference type="ARBA" id="ARBA00022618"/>
    </source>
</evidence>
<evidence type="ECO:0000256" key="9">
    <source>
        <dbReference type="SAM" id="MobiDB-lite"/>
    </source>
</evidence>
<keyword evidence="5 8" id="KW-0904">Protein phosphatase</keyword>
<comment type="function">
    <text evidence="8">Tyrosine protein phosphatase which functions as a dosage-dependent inducer of mitotic progression.</text>
</comment>
<dbReference type="GO" id="GO:0000086">
    <property type="term" value="P:G2/M transition of mitotic cell cycle"/>
    <property type="evidence" value="ECO:0007669"/>
    <property type="project" value="TreeGrafter"/>
</dbReference>
<evidence type="ECO:0000256" key="3">
    <source>
        <dbReference type="ARBA" id="ARBA00022776"/>
    </source>
</evidence>
<dbReference type="PANTHER" id="PTHR10828">
    <property type="entry name" value="M-PHASE INDUCER PHOSPHATASE DUAL SPECIFICITY PHOSPHATASE CDC25"/>
    <property type="match status" value="1"/>
</dbReference>
<dbReference type="PRINTS" id="PR00716">
    <property type="entry name" value="MPIPHPHTASE"/>
</dbReference>
<evidence type="ECO:0000256" key="10">
    <source>
        <dbReference type="SAM" id="SignalP"/>
    </source>
</evidence>
<feature type="chain" id="PRO_5009315135" description="M-phase inducer phosphatase" evidence="10">
    <location>
        <begin position="23"/>
        <end position="628"/>
    </location>
</feature>
<feature type="compositionally biased region" description="Polar residues" evidence="9">
    <location>
        <begin position="319"/>
        <end position="332"/>
    </location>
</feature>
<protein>
    <recommendedName>
        <fullName evidence="8">M-phase inducer phosphatase</fullName>
        <ecNumber evidence="8">3.1.3.48</ecNumber>
    </recommendedName>
</protein>
<evidence type="ECO:0000259" key="11">
    <source>
        <dbReference type="PROSITE" id="PS50206"/>
    </source>
</evidence>
<evidence type="ECO:0000256" key="7">
    <source>
        <dbReference type="ARBA" id="ARBA00051722"/>
    </source>
</evidence>
<proteinExistence type="inferred from homology"/>
<evidence type="ECO:0000256" key="4">
    <source>
        <dbReference type="ARBA" id="ARBA00022801"/>
    </source>
</evidence>
<dbReference type="FunFam" id="3.40.250.10:FF:000021">
    <property type="entry name" value="M-phase inducer phosphatase cdc-25.2"/>
    <property type="match status" value="1"/>
</dbReference>
<dbReference type="GO" id="GO:0005737">
    <property type="term" value="C:cytoplasm"/>
    <property type="evidence" value="ECO:0007669"/>
    <property type="project" value="TreeGrafter"/>
</dbReference>
<keyword evidence="3 8" id="KW-0498">Mitosis</keyword>
<dbReference type="SUPFAM" id="SSF52821">
    <property type="entry name" value="Rhodanese/Cell cycle control phosphatase"/>
    <property type="match status" value="1"/>
</dbReference>
<feature type="compositionally biased region" description="Polar residues" evidence="9">
    <location>
        <begin position="341"/>
        <end position="351"/>
    </location>
</feature>
<dbReference type="WBParaSite" id="L893_g9600.t1">
    <property type="protein sequence ID" value="L893_g9600.t1"/>
    <property type="gene ID" value="L893_g9600"/>
</dbReference>
<feature type="compositionally biased region" description="Basic and acidic residues" evidence="9">
    <location>
        <begin position="308"/>
        <end position="318"/>
    </location>
</feature>
<dbReference type="InterPro" id="IPR000751">
    <property type="entry name" value="MPI_Phosphatase"/>
</dbReference>